<dbReference type="PROSITE" id="PS51419">
    <property type="entry name" value="RAB"/>
    <property type="match status" value="1"/>
</dbReference>
<dbReference type="HOGENOM" id="CLU_041217_21_3_1"/>
<keyword evidence="4" id="KW-1185">Reference proteome</keyword>
<sequence>MASERKLKVVLTGDNNVGKTSFLINLTQNELEGTPTAFANYELGLEVGSQKFLLDLWDTEGTTEYDRLRPLTYQGSDIILLCFDISNRQTFERIESKWLPETTQVLPGSIRVLIGNKNDIRKTRQDKDREIQDAKKDSIVTAKEAKLLAKKYDLPYMETSALSRHAIQEALYACVKKYSAASSRSKRDLLAHTLRRRSKTAERLETTETQTRDEDMSCTVSVEEMSKSQNSSSCVVM</sequence>
<dbReference type="EMBL" id="DS469624">
    <property type="protein sequence ID" value="EDO38526.1"/>
    <property type="molecule type" value="Genomic_DNA"/>
</dbReference>
<protein>
    <submittedName>
        <fullName evidence="3">Uncharacterized protein</fullName>
    </submittedName>
</protein>
<dbReference type="SMART" id="SM00175">
    <property type="entry name" value="RAB"/>
    <property type="match status" value="1"/>
</dbReference>
<dbReference type="InterPro" id="IPR027417">
    <property type="entry name" value="P-loop_NTPase"/>
</dbReference>
<organism evidence="3 4">
    <name type="scientific">Nematostella vectensis</name>
    <name type="common">Starlet sea anemone</name>
    <dbReference type="NCBI Taxonomy" id="45351"/>
    <lineage>
        <taxon>Eukaryota</taxon>
        <taxon>Metazoa</taxon>
        <taxon>Cnidaria</taxon>
        <taxon>Anthozoa</taxon>
        <taxon>Hexacorallia</taxon>
        <taxon>Actiniaria</taxon>
        <taxon>Edwardsiidae</taxon>
        <taxon>Nematostella</taxon>
    </lineage>
</organism>
<dbReference type="PRINTS" id="PR00449">
    <property type="entry name" value="RASTRNSFRMNG"/>
</dbReference>
<evidence type="ECO:0000313" key="3">
    <source>
        <dbReference type="EMBL" id="EDO38526.1"/>
    </source>
</evidence>
<dbReference type="Pfam" id="PF00071">
    <property type="entry name" value="Ras"/>
    <property type="match status" value="1"/>
</dbReference>
<dbReference type="GO" id="GO:0005856">
    <property type="term" value="C:cytoskeleton"/>
    <property type="evidence" value="ECO:0000318"/>
    <property type="project" value="GO_Central"/>
</dbReference>
<dbReference type="Proteomes" id="UP000001593">
    <property type="component" value="Unassembled WGS sequence"/>
</dbReference>
<dbReference type="KEGG" id="nve:5510142"/>
<reference evidence="3 4" key="1">
    <citation type="journal article" date="2007" name="Science">
        <title>Sea anemone genome reveals ancestral eumetazoan gene repertoire and genomic organization.</title>
        <authorList>
            <person name="Putnam N.H."/>
            <person name="Srivastava M."/>
            <person name="Hellsten U."/>
            <person name="Dirks B."/>
            <person name="Chapman J."/>
            <person name="Salamov A."/>
            <person name="Terry A."/>
            <person name="Shapiro H."/>
            <person name="Lindquist E."/>
            <person name="Kapitonov V.V."/>
            <person name="Jurka J."/>
            <person name="Genikhovich G."/>
            <person name="Grigoriev I.V."/>
            <person name="Lucas S.M."/>
            <person name="Steele R.E."/>
            <person name="Finnerty J.R."/>
            <person name="Technau U."/>
            <person name="Martindale M.Q."/>
            <person name="Rokhsar D.S."/>
        </authorList>
    </citation>
    <scope>NUCLEOTIDE SEQUENCE [LARGE SCALE GENOMIC DNA]</scope>
    <source>
        <strain evidence="4">CH2 X CH6</strain>
    </source>
</reference>
<dbReference type="GO" id="GO:0006935">
    <property type="term" value="P:chemotaxis"/>
    <property type="evidence" value="ECO:0000318"/>
    <property type="project" value="GO_Central"/>
</dbReference>
<dbReference type="SMART" id="SM00174">
    <property type="entry name" value="RHO"/>
    <property type="match status" value="1"/>
</dbReference>
<evidence type="ECO:0000256" key="2">
    <source>
        <dbReference type="ARBA" id="ARBA00023134"/>
    </source>
</evidence>
<dbReference type="InParanoid" id="A7SCP9"/>
<dbReference type="PhylomeDB" id="A7SCP9"/>
<dbReference type="eggNOG" id="KOG0393">
    <property type="taxonomic scope" value="Eukaryota"/>
</dbReference>
<dbReference type="GO" id="GO:0042995">
    <property type="term" value="C:cell projection"/>
    <property type="evidence" value="ECO:0000318"/>
    <property type="project" value="GO_Central"/>
</dbReference>
<dbReference type="SUPFAM" id="SSF52540">
    <property type="entry name" value="P-loop containing nucleoside triphosphate hydrolases"/>
    <property type="match status" value="1"/>
</dbReference>
<accession>A7SCP9</accession>
<dbReference type="InterPro" id="IPR005225">
    <property type="entry name" value="Small_GTP-bd"/>
</dbReference>
<dbReference type="CDD" id="cd00157">
    <property type="entry name" value="Rho"/>
    <property type="match status" value="1"/>
</dbReference>
<dbReference type="GO" id="GO:0007015">
    <property type="term" value="P:actin filament organization"/>
    <property type="evidence" value="ECO:0000318"/>
    <property type="project" value="GO_Central"/>
</dbReference>
<dbReference type="SMART" id="SM00173">
    <property type="entry name" value="RAS"/>
    <property type="match status" value="1"/>
</dbReference>
<proteinExistence type="predicted"/>
<dbReference type="PANTHER" id="PTHR24072">
    <property type="entry name" value="RHO FAMILY GTPASE"/>
    <property type="match status" value="1"/>
</dbReference>
<dbReference type="Gene3D" id="3.40.50.300">
    <property type="entry name" value="P-loop containing nucleotide triphosphate hydrolases"/>
    <property type="match status" value="1"/>
</dbReference>
<evidence type="ECO:0000256" key="1">
    <source>
        <dbReference type="ARBA" id="ARBA00022741"/>
    </source>
</evidence>
<dbReference type="GO" id="GO:0030865">
    <property type="term" value="P:cortical cytoskeleton organization"/>
    <property type="evidence" value="ECO:0000318"/>
    <property type="project" value="GO_Central"/>
</dbReference>
<dbReference type="GO" id="GO:0005886">
    <property type="term" value="C:plasma membrane"/>
    <property type="evidence" value="ECO:0000318"/>
    <property type="project" value="GO_Central"/>
</dbReference>
<dbReference type="GO" id="GO:0010592">
    <property type="term" value="P:positive regulation of lamellipodium assembly"/>
    <property type="evidence" value="ECO:0000318"/>
    <property type="project" value="GO_Central"/>
</dbReference>
<dbReference type="GO" id="GO:0007264">
    <property type="term" value="P:small GTPase-mediated signal transduction"/>
    <property type="evidence" value="ECO:0007669"/>
    <property type="project" value="InterPro"/>
</dbReference>
<dbReference type="GO" id="GO:0005525">
    <property type="term" value="F:GTP binding"/>
    <property type="evidence" value="ECO:0000318"/>
    <property type="project" value="GO_Central"/>
</dbReference>
<dbReference type="OrthoDB" id="6735767at2759"/>
<dbReference type="NCBIfam" id="TIGR00231">
    <property type="entry name" value="small_GTP"/>
    <property type="match status" value="1"/>
</dbReference>
<dbReference type="GO" id="GO:0031410">
    <property type="term" value="C:cytoplasmic vesicle"/>
    <property type="evidence" value="ECO:0000318"/>
    <property type="project" value="GO_Central"/>
</dbReference>
<dbReference type="AlphaFoldDB" id="A7SCP9"/>
<dbReference type="InterPro" id="IPR001806">
    <property type="entry name" value="Small_GTPase"/>
</dbReference>
<dbReference type="STRING" id="45351.A7SCP9"/>
<dbReference type="GO" id="GO:0019901">
    <property type="term" value="F:protein kinase binding"/>
    <property type="evidence" value="ECO:0000318"/>
    <property type="project" value="GO_Central"/>
</dbReference>
<evidence type="ECO:0000313" key="4">
    <source>
        <dbReference type="Proteomes" id="UP000001593"/>
    </source>
</evidence>
<dbReference type="GO" id="GO:0032956">
    <property type="term" value="P:regulation of actin cytoskeleton organization"/>
    <property type="evidence" value="ECO:0000318"/>
    <property type="project" value="GO_Central"/>
</dbReference>
<dbReference type="OMA" id="VETSIMG"/>
<keyword evidence="2" id="KW-0342">GTP-binding</keyword>
<dbReference type="GO" id="GO:0008360">
    <property type="term" value="P:regulation of cell shape"/>
    <property type="evidence" value="ECO:0000318"/>
    <property type="project" value="GO_Central"/>
</dbReference>
<dbReference type="GO" id="GO:0007165">
    <property type="term" value="P:signal transduction"/>
    <property type="evidence" value="ECO:0000318"/>
    <property type="project" value="GO_Central"/>
</dbReference>
<dbReference type="PROSITE" id="PS51420">
    <property type="entry name" value="RHO"/>
    <property type="match status" value="1"/>
</dbReference>
<dbReference type="PROSITE" id="PS51421">
    <property type="entry name" value="RAS"/>
    <property type="match status" value="1"/>
</dbReference>
<dbReference type="GO" id="GO:0007163">
    <property type="term" value="P:establishment or maintenance of cell polarity"/>
    <property type="evidence" value="ECO:0000318"/>
    <property type="project" value="GO_Central"/>
</dbReference>
<gene>
    <name evidence="3" type="ORF">NEMVEDRAFT_v1g210228</name>
</gene>
<name>A7SCP9_NEMVE</name>
<dbReference type="InterPro" id="IPR003578">
    <property type="entry name" value="Small_GTPase_Rho"/>
</dbReference>
<keyword evidence="1" id="KW-0547">Nucleotide-binding</keyword>
<dbReference type="GO" id="GO:0003924">
    <property type="term" value="F:GTPase activity"/>
    <property type="evidence" value="ECO:0000318"/>
    <property type="project" value="GO_Central"/>
</dbReference>